<dbReference type="GO" id="GO:0060271">
    <property type="term" value="P:cilium assembly"/>
    <property type="evidence" value="ECO:0007669"/>
    <property type="project" value="TreeGrafter"/>
</dbReference>
<dbReference type="GO" id="GO:0031267">
    <property type="term" value="F:small GTPase binding"/>
    <property type="evidence" value="ECO:0007669"/>
    <property type="project" value="TreeGrafter"/>
</dbReference>
<dbReference type="InterPro" id="IPR051241">
    <property type="entry name" value="DZIP_RILPL"/>
</dbReference>
<keyword evidence="1 2" id="KW-0175">Coiled coil</keyword>
<dbReference type="CTD" id="31090"/>
<dbReference type="PROSITE" id="PS51776">
    <property type="entry name" value="RH1"/>
    <property type="match status" value="1"/>
</dbReference>
<name>A0A8I6SBI7_CIMLE</name>
<evidence type="ECO:0000313" key="7">
    <source>
        <dbReference type="Proteomes" id="UP000494040"/>
    </source>
</evidence>
<dbReference type="Proteomes" id="UP000494040">
    <property type="component" value="Unassembled WGS sequence"/>
</dbReference>
<dbReference type="GO" id="GO:0051959">
    <property type="term" value="F:dynein light intermediate chain binding"/>
    <property type="evidence" value="ECO:0007669"/>
    <property type="project" value="TreeGrafter"/>
</dbReference>
<reference evidence="6" key="1">
    <citation type="submission" date="2022-01" db="UniProtKB">
        <authorList>
            <consortium name="EnsemblMetazoa"/>
        </authorList>
    </citation>
    <scope>IDENTIFICATION</scope>
</reference>
<feature type="coiled-coil region" evidence="2">
    <location>
        <begin position="78"/>
        <end position="217"/>
    </location>
</feature>
<dbReference type="AlphaFoldDB" id="A0A8I6SBI7"/>
<evidence type="ECO:0000259" key="5">
    <source>
        <dbReference type="PROSITE" id="PS51777"/>
    </source>
</evidence>
<evidence type="ECO:0008006" key="8">
    <source>
        <dbReference type="Google" id="ProtNLM"/>
    </source>
</evidence>
<dbReference type="PANTHER" id="PTHR21502">
    <property type="entry name" value="ZINC FINGER PROTEIN DZIP1"/>
    <property type="match status" value="1"/>
</dbReference>
<keyword evidence="7" id="KW-1185">Reference proteome</keyword>
<evidence type="ECO:0000313" key="6">
    <source>
        <dbReference type="EnsemblMetazoa" id="XP_014260167.1"/>
    </source>
</evidence>
<feature type="domain" description="RH2" evidence="5">
    <location>
        <begin position="272"/>
        <end position="353"/>
    </location>
</feature>
<proteinExistence type="predicted"/>
<dbReference type="GO" id="GO:0005737">
    <property type="term" value="C:cytoplasm"/>
    <property type="evidence" value="ECO:0007669"/>
    <property type="project" value="TreeGrafter"/>
</dbReference>
<dbReference type="PANTHER" id="PTHR21502:SF4">
    <property type="entry name" value="RILP-LIKE PROTEIN HOMOLOG"/>
    <property type="match status" value="1"/>
</dbReference>
<protein>
    <recommendedName>
        <fullName evidence="8">RILP-like protein homolog</fullName>
    </recommendedName>
</protein>
<dbReference type="EnsemblMetazoa" id="XM_014404681.2">
    <property type="protein sequence ID" value="XP_014260167.1"/>
    <property type="gene ID" value="LOC106672888"/>
</dbReference>
<dbReference type="PROSITE" id="PS51777">
    <property type="entry name" value="RH2"/>
    <property type="match status" value="1"/>
</dbReference>
<dbReference type="GeneID" id="106672888"/>
<feature type="coiled-coil region" evidence="2">
    <location>
        <begin position="280"/>
        <end position="307"/>
    </location>
</feature>
<dbReference type="KEGG" id="clec:106672888"/>
<dbReference type="GO" id="GO:0036064">
    <property type="term" value="C:ciliary basal body"/>
    <property type="evidence" value="ECO:0007669"/>
    <property type="project" value="TreeGrafter"/>
</dbReference>
<dbReference type="Pfam" id="PF09744">
    <property type="entry name" value="RH1"/>
    <property type="match status" value="1"/>
</dbReference>
<evidence type="ECO:0000259" key="4">
    <source>
        <dbReference type="PROSITE" id="PS51776"/>
    </source>
</evidence>
<accession>A0A8I6SBI7</accession>
<sequence length="391" mass="45628">MAWDSRDKMDDYDEISVMDVYDIVTDFAKEFRPIIDMYGADPINNIMGKVVTMLERLEDQTVKIVNLKKIIQDRDSVVARLERDKLEKAAERQRFEKELEQIEEHWREESHEMVQIINRLQEENRKLIKSLAEKQDSPSVNNSHPLSPELDIAVLQKSIASNEKLREQLKMKEREVNAKASEVDSLLDQVDRLSTINKELRKKIRTSQAQANRLIEERADILTQLQDQQYETSILRQRLGIAEKEKEDLAQSNVDIMEIKTKNVCDYEDPNRPRYTTEEIKEILKERNDYQAKISELERELEKYRKSDAINTEIEEDDDDDDDDDDDAPVQGPLPFEPNDAPWRKSESGIRKMFRKLFNETNMTFLGNSPKRSLSSLSKMTLTTTAGDTAL</sequence>
<dbReference type="OMA" id="SFGQWAD"/>
<feature type="region of interest" description="Disordered" evidence="3">
    <location>
        <begin position="308"/>
        <end position="345"/>
    </location>
</feature>
<dbReference type="OrthoDB" id="10069524at2759"/>
<feature type="domain" description="RH1" evidence="4">
    <location>
        <begin position="3"/>
        <end position="91"/>
    </location>
</feature>
<dbReference type="SUPFAM" id="SSF161256">
    <property type="entry name" value="RILP dimerisation region"/>
    <property type="match status" value="1"/>
</dbReference>
<evidence type="ECO:0000256" key="1">
    <source>
        <dbReference type="ARBA" id="ARBA00023054"/>
    </source>
</evidence>
<evidence type="ECO:0000256" key="3">
    <source>
        <dbReference type="SAM" id="MobiDB-lite"/>
    </source>
</evidence>
<dbReference type="InterPro" id="IPR034744">
    <property type="entry name" value="RH2"/>
</dbReference>
<evidence type="ECO:0000256" key="2">
    <source>
        <dbReference type="SAM" id="Coils"/>
    </source>
</evidence>
<feature type="compositionally biased region" description="Acidic residues" evidence="3">
    <location>
        <begin position="313"/>
        <end position="328"/>
    </location>
</feature>
<organism evidence="6 7">
    <name type="scientific">Cimex lectularius</name>
    <name type="common">Bed bug</name>
    <name type="synonym">Acanthia lectularia</name>
    <dbReference type="NCBI Taxonomy" id="79782"/>
    <lineage>
        <taxon>Eukaryota</taxon>
        <taxon>Metazoa</taxon>
        <taxon>Ecdysozoa</taxon>
        <taxon>Arthropoda</taxon>
        <taxon>Hexapoda</taxon>
        <taxon>Insecta</taxon>
        <taxon>Pterygota</taxon>
        <taxon>Neoptera</taxon>
        <taxon>Paraneoptera</taxon>
        <taxon>Hemiptera</taxon>
        <taxon>Heteroptera</taxon>
        <taxon>Panheteroptera</taxon>
        <taxon>Cimicomorpha</taxon>
        <taxon>Cimicidae</taxon>
        <taxon>Cimex</taxon>
    </lineage>
</organism>
<dbReference type="InterPro" id="IPR034743">
    <property type="entry name" value="RH1"/>
</dbReference>
<dbReference type="Gene3D" id="1.20.58.1770">
    <property type="match status" value="1"/>
</dbReference>
<dbReference type="RefSeq" id="XP_014260167.1">
    <property type="nucleotide sequence ID" value="XM_014404681.2"/>
</dbReference>